<reference evidence="8" key="1">
    <citation type="journal article" date="2023" name="Mol. Phylogenet. Evol.">
        <title>Genome-scale phylogeny and comparative genomics of the fungal order Sordariales.</title>
        <authorList>
            <person name="Hensen N."/>
            <person name="Bonometti L."/>
            <person name="Westerberg I."/>
            <person name="Brannstrom I.O."/>
            <person name="Guillou S."/>
            <person name="Cros-Aarteil S."/>
            <person name="Calhoun S."/>
            <person name="Haridas S."/>
            <person name="Kuo A."/>
            <person name="Mondo S."/>
            <person name="Pangilinan J."/>
            <person name="Riley R."/>
            <person name="LaButti K."/>
            <person name="Andreopoulos B."/>
            <person name="Lipzen A."/>
            <person name="Chen C."/>
            <person name="Yan M."/>
            <person name="Daum C."/>
            <person name="Ng V."/>
            <person name="Clum A."/>
            <person name="Steindorff A."/>
            <person name="Ohm R.A."/>
            <person name="Martin F."/>
            <person name="Silar P."/>
            <person name="Natvig D.O."/>
            <person name="Lalanne C."/>
            <person name="Gautier V."/>
            <person name="Ament-Velasquez S.L."/>
            <person name="Kruys A."/>
            <person name="Hutchinson M.I."/>
            <person name="Powell A.J."/>
            <person name="Barry K."/>
            <person name="Miller A.N."/>
            <person name="Grigoriev I.V."/>
            <person name="Debuchy R."/>
            <person name="Gladieux P."/>
            <person name="Hiltunen Thoren M."/>
            <person name="Johannesson H."/>
        </authorList>
    </citation>
    <scope>NUCLEOTIDE SEQUENCE</scope>
    <source>
        <strain evidence="8">PSN243</strain>
    </source>
</reference>
<feature type="non-terminal residue" evidence="8">
    <location>
        <position position="527"/>
    </location>
</feature>
<feature type="transmembrane region" description="Helical" evidence="6">
    <location>
        <begin position="450"/>
        <end position="476"/>
    </location>
</feature>
<evidence type="ECO:0000256" key="1">
    <source>
        <dbReference type="ARBA" id="ARBA00004141"/>
    </source>
</evidence>
<dbReference type="PANTHER" id="PTHR42718">
    <property type="entry name" value="MAJOR FACILITATOR SUPERFAMILY MULTIDRUG TRANSPORTER MFSC"/>
    <property type="match status" value="1"/>
</dbReference>
<dbReference type="Gene3D" id="1.20.1250.20">
    <property type="entry name" value="MFS general substrate transporter like domains"/>
    <property type="match status" value="1"/>
</dbReference>
<feature type="transmembrane region" description="Helical" evidence="6">
    <location>
        <begin position="95"/>
        <end position="114"/>
    </location>
</feature>
<comment type="caution">
    <text evidence="8">The sequence shown here is derived from an EMBL/GenBank/DDBJ whole genome shotgun (WGS) entry which is preliminary data.</text>
</comment>
<accession>A0AAV9G7U4</accession>
<name>A0AAV9G7U4_9PEZI</name>
<gene>
    <name evidence="8" type="ORF">QBC34DRAFT_337214</name>
</gene>
<feature type="transmembrane region" description="Helical" evidence="6">
    <location>
        <begin position="177"/>
        <end position="200"/>
    </location>
</feature>
<protein>
    <submittedName>
        <fullName evidence="8">MFS general substrate transporter</fullName>
    </submittedName>
</protein>
<feature type="transmembrane region" description="Helical" evidence="6">
    <location>
        <begin position="417"/>
        <end position="438"/>
    </location>
</feature>
<organism evidence="8 9">
    <name type="scientific">Podospora aff. communis PSN243</name>
    <dbReference type="NCBI Taxonomy" id="3040156"/>
    <lineage>
        <taxon>Eukaryota</taxon>
        <taxon>Fungi</taxon>
        <taxon>Dikarya</taxon>
        <taxon>Ascomycota</taxon>
        <taxon>Pezizomycotina</taxon>
        <taxon>Sordariomycetes</taxon>
        <taxon>Sordariomycetidae</taxon>
        <taxon>Sordariales</taxon>
        <taxon>Podosporaceae</taxon>
        <taxon>Podospora</taxon>
    </lineage>
</organism>
<dbReference type="InterPro" id="IPR020846">
    <property type="entry name" value="MFS_dom"/>
</dbReference>
<evidence type="ECO:0000256" key="2">
    <source>
        <dbReference type="ARBA" id="ARBA00022692"/>
    </source>
</evidence>
<dbReference type="SUPFAM" id="SSF103473">
    <property type="entry name" value="MFS general substrate transporter"/>
    <property type="match status" value="1"/>
</dbReference>
<comment type="subcellular location">
    <subcellularLocation>
        <location evidence="1">Membrane</location>
        <topology evidence="1">Multi-pass membrane protein</topology>
    </subcellularLocation>
</comment>
<evidence type="ECO:0000256" key="6">
    <source>
        <dbReference type="SAM" id="Phobius"/>
    </source>
</evidence>
<feature type="region of interest" description="Disordered" evidence="5">
    <location>
        <begin position="17"/>
        <end position="41"/>
    </location>
</feature>
<feature type="transmembrane region" description="Helical" evidence="6">
    <location>
        <begin position="206"/>
        <end position="228"/>
    </location>
</feature>
<feature type="transmembrane region" description="Helical" evidence="6">
    <location>
        <begin position="362"/>
        <end position="380"/>
    </location>
</feature>
<evidence type="ECO:0000313" key="9">
    <source>
        <dbReference type="Proteomes" id="UP001321760"/>
    </source>
</evidence>
<feature type="transmembrane region" description="Helical" evidence="6">
    <location>
        <begin position="321"/>
        <end position="342"/>
    </location>
</feature>
<dbReference type="AlphaFoldDB" id="A0AAV9G7U4"/>
<keyword evidence="9" id="KW-1185">Reference proteome</keyword>
<feature type="domain" description="Major facilitator superfamily (MFS) profile" evidence="7">
    <location>
        <begin position="53"/>
        <end position="521"/>
    </location>
</feature>
<feature type="transmembrane region" description="Helical" evidence="6">
    <location>
        <begin position="50"/>
        <end position="75"/>
    </location>
</feature>
<dbReference type="PROSITE" id="PS50850">
    <property type="entry name" value="MFS"/>
    <property type="match status" value="1"/>
</dbReference>
<feature type="transmembrane region" description="Helical" evidence="6">
    <location>
        <begin position="282"/>
        <end position="300"/>
    </location>
</feature>
<feature type="transmembrane region" description="Helical" evidence="6">
    <location>
        <begin position="121"/>
        <end position="138"/>
    </location>
</feature>
<dbReference type="GO" id="GO:0022857">
    <property type="term" value="F:transmembrane transporter activity"/>
    <property type="evidence" value="ECO:0007669"/>
    <property type="project" value="InterPro"/>
</dbReference>
<dbReference type="PANTHER" id="PTHR42718:SF27">
    <property type="entry name" value="TRANSPORTER, PUTATIVE-RELATED"/>
    <property type="match status" value="1"/>
</dbReference>
<dbReference type="EMBL" id="MU865996">
    <property type="protein sequence ID" value="KAK4443285.1"/>
    <property type="molecule type" value="Genomic_DNA"/>
</dbReference>
<evidence type="ECO:0000256" key="3">
    <source>
        <dbReference type="ARBA" id="ARBA00022989"/>
    </source>
</evidence>
<keyword evidence="4 6" id="KW-0472">Membrane</keyword>
<feature type="transmembrane region" description="Helical" evidence="6">
    <location>
        <begin position="144"/>
        <end position="165"/>
    </location>
</feature>
<dbReference type="Proteomes" id="UP001321760">
    <property type="component" value="Unassembled WGS sequence"/>
</dbReference>
<evidence type="ECO:0000259" key="7">
    <source>
        <dbReference type="PROSITE" id="PS50850"/>
    </source>
</evidence>
<keyword evidence="2 6" id="KW-0812">Transmembrane</keyword>
<dbReference type="Gene3D" id="1.20.1720.10">
    <property type="entry name" value="Multidrug resistance protein D"/>
    <property type="match status" value="1"/>
</dbReference>
<dbReference type="InterPro" id="IPR036259">
    <property type="entry name" value="MFS_trans_sf"/>
</dbReference>
<evidence type="ECO:0000256" key="4">
    <source>
        <dbReference type="ARBA" id="ARBA00023136"/>
    </source>
</evidence>
<proteinExistence type="predicted"/>
<feature type="transmembrane region" description="Helical" evidence="6">
    <location>
        <begin position="248"/>
        <end position="270"/>
    </location>
</feature>
<keyword evidence="3 6" id="KW-1133">Transmembrane helix</keyword>
<feature type="compositionally biased region" description="Low complexity" evidence="5">
    <location>
        <begin position="26"/>
        <end position="41"/>
    </location>
</feature>
<dbReference type="Pfam" id="PF07690">
    <property type="entry name" value="MFS_1"/>
    <property type="match status" value="1"/>
</dbReference>
<feature type="transmembrane region" description="Helical" evidence="6">
    <location>
        <begin position="385"/>
        <end position="405"/>
    </location>
</feature>
<feature type="transmembrane region" description="Helical" evidence="6">
    <location>
        <begin position="496"/>
        <end position="516"/>
    </location>
</feature>
<sequence length="527" mass="56377">MTTQTTTELETFSSILIPPSTRKDNSPAPTLQTTSTPLPSTTPILPKGRAILVTIQLCGLLFFGSFTNGIIVVALPAISSSLALPKSLFVWPTSSYYLAAGTCLLLGGSIADVVGNKRVNLVGCLLNTVFTFACGVARSGNEIIAFRALQGVTYALVMPSGVSIVSTSLEEGRPRNMGFGCLGFSQPLGFCFGLVMGGVFTDTVGWRPACHFAGAASAALFGLGWLVLPRDVRGTQRVSRWRRMKEEIDWVGLGLASSGLAMFSYTLAALSADIDSIKQPSSIVLLAIAGLCLPGFGVWMHRQEKSNRIALIPNSLWRSHVFTSACIMVLLSNALANCMEVYSSLFFQEVQLSSAMTASLQVIPSLIAGVITSILTGMFVHRIPVLWTVLASSLLSTAAPLLMALVRTDQPYWENAFFGQILTPISCDLLFTVGLLIVSDTYPKHMQALGGAVFNTCAQIGSAIGLSVTQVIASSVTAKEGEGHESPQGLMKGYRVAFWVMFGWMVFVCLVCVVGMRRVGRIGLKRD</sequence>
<dbReference type="InterPro" id="IPR011701">
    <property type="entry name" value="MFS"/>
</dbReference>
<evidence type="ECO:0000313" key="8">
    <source>
        <dbReference type="EMBL" id="KAK4443285.1"/>
    </source>
</evidence>
<reference evidence="8" key="2">
    <citation type="submission" date="2023-05" db="EMBL/GenBank/DDBJ databases">
        <authorList>
            <consortium name="Lawrence Berkeley National Laboratory"/>
            <person name="Steindorff A."/>
            <person name="Hensen N."/>
            <person name="Bonometti L."/>
            <person name="Westerberg I."/>
            <person name="Brannstrom I.O."/>
            <person name="Guillou S."/>
            <person name="Cros-Aarteil S."/>
            <person name="Calhoun S."/>
            <person name="Haridas S."/>
            <person name="Kuo A."/>
            <person name="Mondo S."/>
            <person name="Pangilinan J."/>
            <person name="Riley R."/>
            <person name="Labutti K."/>
            <person name="Andreopoulos B."/>
            <person name="Lipzen A."/>
            <person name="Chen C."/>
            <person name="Yanf M."/>
            <person name="Daum C."/>
            <person name="Ng V."/>
            <person name="Clum A."/>
            <person name="Ohm R."/>
            <person name="Martin F."/>
            <person name="Silar P."/>
            <person name="Natvig D."/>
            <person name="Lalanne C."/>
            <person name="Gautier V."/>
            <person name="Ament-Velasquez S.L."/>
            <person name="Kruys A."/>
            <person name="Hutchinson M.I."/>
            <person name="Powell A.J."/>
            <person name="Barry K."/>
            <person name="Miller A.N."/>
            <person name="Grigoriev I.V."/>
            <person name="Debuchy R."/>
            <person name="Gladieux P."/>
            <person name="Thoren M.H."/>
            <person name="Johannesson H."/>
        </authorList>
    </citation>
    <scope>NUCLEOTIDE SEQUENCE</scope>
    <source>
        <strain evidence="8">PSN243</strain>
    </source>
</reference>
<dbReference type="GO" id="GO:0016020">
    <property type="term" value="C:membrane"/>
    <property type="evidence" value="ECO:0007669"/>
    <property type="project" value="UniProtKB-SubCell"/>
</dbReference>
<evidence type="ECO:0000256" key="5">
    <source>
        <dbReference type="SAM" id="MobiDB-lite"/>
    </source>
</evidence>